<dbReference type="RefSeq" id="WP_303543830.1">
    <property type="nucleotide sequence ID" value="NZ_JAUOTP010000007.1"/>
</dbReference>
<dbReference type="CDD" id="cd06223">
    <property type="entry name" value="PRTases_typeI"/>
    <property type="match status" value="1"/>
</dbReference>
<sequence>MSEPMLVPVAYDQFVSDVHTIAIALAASGWTPDHIVGIGRGGLVPGAYLSHRTGISLLSVDYSAGVPGFSDELLLKLAGETGDGTRILLIDDINDSGKTILALRAAIDGAGGDPACLRVAVLIDNLRSPAQVDYRARTIDRAEDKSWFVFPWEAMAPRETLVEEAEEVPERLA</sequence>
<dbReference type="Proteomes" id="UP001169764">
    <property type="component" value="Unassembled WGS sequence"/>
</dbReference>
<evidence type="ECO:0000256" key="2">
    <source>
        <dbReference type="ARBA" id="ARBA00022679"/>
    </source>
</evidence>
<dbReference type="PANTHER" id="PTHR43363:SF1">
    <property type="entry name" value="HYPOXANTHINE-GUANINE PHOSPHORIBOSYLTRANSFERASE"/>
    <property type="match status" value="1"/>
</dbReference>
<dbReference type="Pfam" id="PF00156">
    <property type="entry name" value="Pribosyltran"/>
    <property type="match status" value="1"/>
</dbReference>
<dbReference type="InterPro" id="IPR029057">
    <property type="entry name" value="PRTase-like"/>
</dbReference>
<organism evidence="4 5">
    <name type="scientific">Sphingomonas natans</name>
    <dbReference type="NCBI Taxonomy" id="3063330"/>
    <lineage>
        <taxon>Bacteria</taxon>
        <taxon>Pseudomonadati</taxon>
        <taxon>Pseudomonadota</taxon>
        <taxon>Alphaproteobacteria</taxon>
        <taxon>Sphingomonadales</taxon>
        <taxon>Sphingomonadaceae</taxon>
        <taxon>Sphingomonas</taxon>
    </lineage>
</organism>
<protein>
    <submittedName>
        <fullName evidence="4">Phosphoribosyltransferase family protein</fullName>
    </submittedName>
</protein>
<keyword evidence="2" id="KW-0808">Transferase</keyword>
<evidence type="ECO:0000259" key="3">
    <source>
        <dbReference type="Pfam" id="PF00156"/>
    </source>
</evidence>
<dbReference type="InterPro" id="IPR000836">
    <property type="entry name" value="PRTase_dom"/>
</dbReference>
<accession>A0ABT8YBB8</accession>
<reference evidence="4" key="1">
    <citation type="submission" date="2023-07" db="EMBL/GenBank/DDBJ databases">
        <authorList>
            <person name="Kim M."/>
        </authorList>
    </citation>
    <scope>NUCLEOTIDE SEQUENCE</scope>
    <source>
        <strain evidence="4">BIUV-7</strain>
    </source>
</reference>
<evidence type="ECO:0000256" key="1">
    <source>
        <dbReference type="ARBA" id="ARBA00022676"/>
    </source>
</evidence>
<comment type="caution">
    <text evidence="4">The sequence shown here is derived from an EMBL/GenBank/DDBJ whole genome shotgun (WGS) entry which is preliminary data.</text>
</comment>
<name>A0ABT8YBB8_9SPHN</name>
<dbReference type="PANTHER" id="PTHR43363">
    <property type="entry name" value="HYPOXANTHINE PHOSPHORIBOSYLTRANSFERASE"/>
    <property type="match status" value="1"/>
</dbReference>
<dbReference type="EMBL" id="JAUOTP010000007">
    <property type="protein sequence ID" value="MDO6415628.1"/>
    <property type="molecule type" value="Genomic_DNA"/>
</dbReference>
<dbReference type="GO" id="GO:0016757">
    <property type="term" value="F:glycosyltransferase activity"/>
    <property type="evidence" value="ECO:0007669"/>
    <property type="project" value="UniProtKB-KW"/>
</dbReference>
<proteinExistence type="predicted"/>
<evidence type="ECO:0000313" key="4">
    <source>
        <dbReference type="EMBL" id="MDO6415628.1"/>
    </source>
</evidence>
<keyword evidence="1 4" id="KW-0328">Glycosyltransferase</keyword>
<dbReference type="SUPFAM" id="SSF53271">
    <property type="entry name" value="PRTase-like"/>
    <property type="match status" value="1"/>
</dbReference>
<feature type="domain" description="Phosphoribosyltransferase" evidence="3">
    <location>
        <begin position="14"/>
        <end position="153"/>
    </location>
</feature>
<gene>
    <name evidence="4" type="ORF">Q4F19_14655</name>
</gene>
<keyword evidence="5" id="KW-1185">Reference proteome</keyword>
<evidence type="ECO:0000313" key="5">
    <source>
        <dbReference type="Proteomes" id="UP001169764"/>
    </source>
</evidence>
<dbReference type="Gene3D" id="3.40.50.2020">
    <property type="match status" value="1"/>
</dbReference>